<dbReference type="MGI" id="MGI:2140270">
    <property type="gene designation" value="Mexis"/>
</dbReference>
<evidence type="ECO:0000313" key="4">
    <source>
        <dbReference type="EMBL" id="BAE42704.1"/>
    </source>
</evidence>
<evidence type="ECO:0000313" key="5">
    <source>
        <dbReference type="MGI" id="MGI:2140270"/>
    </source>
</evidence>
<reference evidence="4" key="9">
    <citation type="journal article" date="2005" name="Science">
        <title>Antisense Transcription in the Mammalian Transcriptome.</title>
        <authorList>
            <consortium name="RIKEN Genome Exploration Research Group and Genome Science Group (Genome Network Project Core Group) and the FANTOM Consortium"/>
        </authorList>
    </citation>
    <scope>NUCLEOTIDE SEQUENCE</scope>
    <source>
        <strain evidence="3">C57BL/6J</strain>
        <strain evidence="4">NOD</strain>
        <tissue evidence="4">Activated spleen</tissue>
        <tissue evidence="3">Testis</tissue>
    </source>
</reference>
<keyword evidence="1" id="KW-0812">Transmembrane</keyword>
<name>Q3TAG4_MOUSE</name>
<reference evidence="4" key="3">
    <citation type="journal article" date="2000" name="Genome Res.">
        <title>RIKEN integrated sequence analysis (RISA) system--384-format sequencing pipeline with 384 multicapillary sequencer.</title>
        <authorList>
            <person name="Shibata K."/>
            <person name="Itoh M."/>
            <person name="Aizawa K."/>
            <person name="Nagaoka S."/>
            <person name="Sasaki N."/>
            <person name="Carninci P."/>
            <person name="Konno H."/>
            <person name="Akiyama J."/>
            <person name="Nishi K."/>
            <person name="Kitsunai T."/>
            <person name="Tashiro H."/>
            <person name="Itoh M."/>
            <person name="Sumi N."/>
            <person name="Ishii Y."/>
            <person name="Nakamura S."/>
            <person name="Hazama M."/>
            <person name="Nishine T."/>
            <person name="Harada A."/>
            <person name="Yamamoto R."/>
            <person name="Matsumoto H."/>
            <person name="Sakaguchi S."/>
            <person name="Ikegami T."/>
            <person name="Kashiwagi K."/>
            <person name="Fujiwake S."/>
            <person name="Inoue K."/>
            <person name="Togawa Y."/>
            <person name="Izawa M."/>
            <person name="Ohara E."/>
            <person name="Watahiki M."/>
            <person name="Yoneda Y."/>
            <person name="Ishikawa T."/>
            <person name="Ozawa K."/>
            <person name="Tanaka T."/>
            <person name="Matsuura S."/>
            <person name="Kawai J."/>
            <person name="Okazaki Y."/>
            <person name="Muramatsu M."/>
            <person name="Inoue Y."/>
            <person name="Kira A."/>
            <person name="Hayashizaki Y."/>
        </authorList>
    </citation>
    <scope>NUCLEOTIDE SEQUENCE</scope>
    <source>
        <strain evidence="3">C57BL/6J</strain>
        <strain evidence="4">NOD</strain>
        <tissue evidence="4">Activated spleen</tissue>
        <tissue evidence="3">Testis</tissue>
    </source>
</reference>
<feature type="transmembrane region" description="Helical" evidence="1">
    <location>
        <begin position="53"/>
        <end position="74"/>
    </location>
</feature>
<reference evidence="4" key="2">
    <citation type="journal article" date="2000" name="Genome Res.">
        <title>Normalization and subtraction of cap-trapper-selected cDNAs to prepare full-length cDNA libraries for rapid discovery of new genes.</title>
        <authorList>
            <person name="Carninci P."/>
            <person name="Shibata Y."/>
            <person name="Hayatsu N."/>
            <person name="Sugahara Y."/>
            <person name="Shibata K."/>
            <person name="Itoh M."/>
            <person name="Konno H."/>
            <person name="Okazaki Y."/>
            <person name="Muramatsu M."/>
            <person name="Hayashizaki Y."/>
        </authorList>
    </citation>
    <scope>NUCLEOTIDE SEQUENCE</scope>
    <source>
        <strain evidence="3">C57BL/6J</strain>
        <strain evidence="4">NOD</strain>
        <tissue evidence="4">Activated spleen</tissue>
        <tissue evidence="3">Testis</tissue>
    </source>
</reference>
<accession>Q3TAG4</accession>
<reference evidence="4" key="4">
    <citation type="journal article" date="2001" name="Nature">
        <title>Functional annotation of a full-length mouse cDNA collection.</title>
        <authorList>
            <consortium name="The RIKEN Genome Exploration Research Group Phase II Team and the FANTOM Consortium"/>
        </authorList>
    </citation>
    <scope>NUCLEOTIDE SEQUENCE</scope>
    <source>
        <strain evidence="3">C57BL/6J</strain>
        <strain evidence="4">NOD</strain>
        <tissue evidence="4">Activated spleen</tissue>
        <tissue evidence="3">Testis</tissue>
    </source>
</reference>
<proteinExistence type="evidence at transcript level"/>
<sequence>MHPLKSLKPLTEVQFLPFSSPYQSCGYPISNQRGTRIAWSHTASGGSTIPQCFYLLVCLFVFLFVFFPFVSYLAEAPAAAAVSLSVGGHKPPAISPVRECSVHI</sequence>
<dbReference type="EMBL" id="AK144542">
    <property type="protein sequence ID" value="BAE25931.1"/>
    <property type="molecule type" value="mRNA"/>
</dbReference>
<reference evidence="4" key="1">
    <citation type="journal article" date="1999" name="Methods Enzymol.">
        <title>High-efficiency full-length cDNA cloning.</title>
        <authorList>
            <person name="Carninci P."/>
            <person name="Hayashizaki Y."/>
        </authorList>
    </citation>
    <scope>NUCLEOTIDE SEQUENCE</scope>
    <source>
        <strain evidence="3">C57BL/6J</strain>
        <strain evidence="4">NOD</strain>
        <tissue evidence="4">Activated spleen</tissue>
        <tissue evidence="3">Testis</tissue>
    </source>
</reference>
<dbReference type="EMBL" id="BC147516">
    <property type="protein sequence ID" value="AAI47517.1"/>
    <property type="molecule type" value="mRNA"/>
</dbReference>
<evidence type="ECO:0000256" key="1">
    <source>
        <dbReference type="SAM" id="Phobius"/>
    </source>
</evidence>
<dbReference type="EMBL" id="BC147547">
    <property type="protein sequence ID" value="AAI47548.1"/>
    <property type="molecule type" value="mRNA"/>
</dbReference>
<keyword evidence="1" id="KW-1133">Transmembrane helix</keyword>
<evidence type="ECO:0000313" key="2">
    <source>
        <dbReference type="EMBL" id="AAI47517.1"/>
    </source>
</evidence>
<dbReference type="EMBL" id="AK171862">
    <property type="protein sequence ID" value="BAE42704.1"/>
    <property type="molecule type" value="mRNA"/>
</dbReference>
<reference evidence="4" key="8">
    <citation type="journal article" date="2005" name="Science">
        <title>The Transcriptional Landscape of the Mammalian Genome.</title>
        <authorList>
            <consortium name="The FANTOM Consortium"/>
            <consortium name="Riken Genome Exploration Research Group and Genome Science Group (Genome Network Project Core Group)"/>
        </authorList>
    </citation>
    <scope>NUCLEOTIDE SEQUENCE</scope>
    <source>
        <strain evidence="3">C57BL/6J</strain>
        <strain evidence="4">NOD</strain>
        <tissue evidence="4">Activated spleen</tissue>
        <tissue evidence="3">Testis</tissue>
    </source>
</reference>
<gene>
    <name evidence="5" type="primary">Mexis</name>
    <name evidence="2" type="synonym">AI427809</name>
</gene>
<evidence type="ECO:0000313" key="3">
    <source>
        <dbReference type="EMBL" id="BAE25931.1"/>
    </source>
</evidence>
<organism evidence="4">
    <name type="scientific">Mus musculus</name>
    <name type="common">Mouse</name>
    <dbReference type="NCBI Taxonomy" id="10090"/>
    <lineage>
        <taxon>Eukaryota</taxon>
        <taxon>Metazoa</taxon>
        <taxon>Chordata</taxon>
        <taxon>Craniata</taxon>
        <taxon>Vertebrata</taxon>
        <taxon>Euteleostomi</taxon>
        <taxon>Mammalia</taxon>
        <taxon>Eutheria</taxon>
        <taxon>Euarchontoglires</taxon>
        <taxon>Glires</taxon>
        <taxon>Rodentia</taxon>
        <taxon>Myomorpha</taxon>
        <taxon>Muroidea</taxon>
        <taxon>Muridae</taxon>
        <taxon>Murinae</taxon>
        <taxon>Mus</taxon>
        <taxon>Mus</taxon>
    </lineage>
</organism>
<protein>
    <submittedName>
        <fullName evidence="2">Expressed sequence AI427809</fullName>
    </submittedName>
</protein>
<dbReference type="AGR" id="MGI:2140270"/>
<reference evidence="2" key="6">
    <citation type="journal article" date="2004" name="Genome Res.">
        <title>The status, quality, and expansion of the NIH full-length cDNA project: the Mammalian Gene Collection (MGC).</title>
        <authorList>
            <consortium name="The MGC Project Team"/>
            <person name="Gerhard D.S."/>
            <person name="Wagner L."/>
            <person name="Feingold E.A."/>
            <person name="Shenmen C.M."/>
            <person name="Grouse L.H."/>
            <person name="Schuler G."/>
            <person name="Klein S.L."/>
            <person name="Old S."/>
            <person name="Rasooly R."/>
            <person name="Good P."/>
            <person name="Guyer M."/>
            <person name="Peck A.M."/>
            <person name="Derge J.G."/>
            <person name="Lipman D."/>
            <person name="Collins F.S."/>
            <person name="Jang W."/>
            <person name="Sherry S."/>
            <person name="Feolo M."/>
            <person name="Misquitta L."/>
            <person name="Lee E."/>
            <person name="Rotmistrovsky K."/>
            <person name="Greenhut S.F."/>
            <person name="Schaefer C.F."/>
            <person name="Buetow K."/>
            <person name="Bonner T.I."/>
            <person name="Haussler D."/>
            <person name="Kent J."/>
            <person name="Kiekhaus M."/>
            <person name="Furey T."/>
            <person name="Brent M."/>
            <person name="Prange C."/>
            <person name="Schreiber K."/>
            <person name="Shapiro N."/>
            <person name="Bhat N.K."/>
            <person name="Hopkins R.F."/>
            <person name="Hsie F."/>
            <person name="Driscoll T."/>
            <person name="Soares M.B."/>
            <person name="Casavant T.L."/>
            <person name="Scheetz T.E."/>
            <person name="Brown-stein M.J."/>
            <person name="Usdin T.B."/>
            <person name="Toshiyuki S."/>
            <person name="Carninci P."/>
            <person name="Piao Y."/>
            <person name="Dudekula D.B."/>
            <person name="Ko M.S."/>
            <person name="Kawakami K."/>
            <person name="Suzuki Y."/>
            <person name="Sugano S."/>
            <person name="Gruber C.E."/>
            <person name="Smith M.R."/>
            <person name="Simmons B."/>
            <person name="Moore T."/>
            <person name="Waterman R."/>
            <person name="Johnson S.L."/>
            <person name="Ruan Y."/>
            <person name="Wei C.L."/>
            <person name="Mathavan S."/>
            <person name="Gunaratne P.H."/>
            <person name="Wu J."/>
            <person name="Garcia A.M."/>
            <person name="Hulyk S.W."/>
            <person name="Fuh E."/>
            <person name="Yuan Y."/>
            <person name="Sneed A."/>
            <person name="Kowis C."/>
            <person name="Hodgson A."/>
            <person name="Muzny D.M."/>
            <person name="McPherson J."/>
            <person name="Gibbs R.A."/>
            <person name="Fahey J."/>
            <person name="Helton E."/>
            <person name="Ketteman M."/>
            <person name="Madan A."/>
            <person name="Rodrigues S."/>
            <person name="Sanchez A."/>
            <person name="Whiting M."/>
            <person name="Madari A."/>
            <person name="Young A.C."/>
            <person name="Wetherby K.D."/>
            <person name="Granite S.J."/>
            <person name="Kwong P.N."/>
            <person name="Brinkley C.P."/>
            <person name="Pearson R.L."/>
            <person name="Bouffard G.G."/>
            <person name="Blakesly R.W."/>
            <person name="Green E.D."/>
            <person name="Dickson M.C."/>
            <person name="Rodriguez A.C."/>
            <person name="Grimwood J."/>
            <person name="Schmutz J."/>
            <person name="Myers R.M."/>
            <person name="Butterfield Y.S."/>
            <person name="Griffith M."/>
            <person name="Griffith O.L."/>
            <person name="Krzywinski M.I."/>
            <person name="Liao N."/>
            <person name="Morin R."/>
            <person name="Morrin R."/>
            <person name="Palmquist D."/>
            <person name="Petrescu A.S."/>
            <person name="Skalska U."/>
            <person name="Smailus D.E."/>
            <person name="Stott J.M."/>
            <person name="Schnerch A."/>
            <person name="Schein J.E."/>
            <person name="Jones S.J."/>
            <person name="Holt R.A."/>
            <person name="Baross A."/>
            <person name="Marra M.A."/>
            <person name="Clifton S."/>
            <person name="Makowski K.A."/>
            <person name="Bosak S."/>
            <person name="Malek J."/>
        </authorList>
    </citation>
    <scope>NUCLEOTIDE SEQUENCE [LARGE SCALE MRNA]</scope>
    <source>
        <tissue evidence="2">Testicle</tissue>
    </source>
</reference>
<dbReference type="AlphaFoldDB" id="Q3TAG4"/>
<reference evidence="4" key="7">
    <citation type="submission" date="2004-04" db="EMBL/GenBank/DDBJ databases">
        <authorList>
            <person name="Arakawa T."/>
            <person name="Carninci P."/>
            <person name="Fukuda S."/>
            <person name="Hashizume W."/>
            <person name="Hayashida K."/>
            <person name="Hori F."/>
            <person name="Iida J."/>
            <person name="Imamura K."/>
            <person name="Imotani K."/>
            <person name="Itoh M."/>
            <person name="Kanagawa S."/>
            <person name="Kawai J."/>
            <person name="Kojima M."/>
            <person name="Konno H."/>
            <person name="Murata M."/>
            <person name="Nakamura M."/>
            <person name="Ninomiya N."/>
            <person name="Nishiyori H."/>
            <person name="Nomura K."/>
            <person name="Ohno M."/>
            <person name="Sakazume N."/>
            <person name="Sano H."/>
            <person name="Sasaki D."/>
            <person name="Shibata K."/>
            <person name="Shiraki T."/>
            <person name="Tagami M."/>
            <person name="Tagami Y."/>
            <person name="Waki K."/>
            <person name="Watahiki A."/>
            <person name="Muramatsu M."/>
            <person name="Hayashizaki Y."/>
        </authorList>
    </citation>
    <scope>NUCLEOTIDE SEQUENCE</scope>
    <source>
        <strain evidence="3">C57BL/6J</strain>
        <strain evidence="4">NOD</strain>
        <tissue evidence="4">Activated spleen</tissue>
        <tissue evidence="3">Testis</tissue>
    </source>
</reference>
<keyword evidence="1" id="KW-0472">Membrane</keyword>
<reference evidence="4" key="5">
    <citation type="journal article" date="2002" name="Nature">
        <title>Analysis of the mouse transcriptome based on functional annotation of 60,770 full-length cDNAs.</title>
        <authorList>
            <consortium name="The FANTOM Consortium and the RIKEN Genome Exploration Research Group Phase I and II Team"/>
        </authorList>
    </citation>
    <scope>NUCLEOTIDE SEQUENCE</scope>
    <source>
        <strain evidence="3">C57BL/6J</strain>
        <strain evidence="4">NOD</strain>
        <tissue evidence="4">Activated spleen</tissue>
        <tissue evidence="3">Testis</tissue>
    </source>
</reference>